<evidence type="ECO:0000256" key="5">
    <source>
        <dbReference type="ARBA" id="ARBA00023098"/>
    </source>
</evidence>
<dbReference type="PANTHER" id="PTHR30100:SF1">
    <property type="entry name" value="PHOSPHATE ACYLTRANSFERASE"/>
    <property type="match status" value="1"/>
</dbReference>
<evidence type="ECO:0000256" key="3">
    <source>
        <dbReference type="ARBA" id="ARBA00022516"/>
    </source>
</evidence>
<evidence type="ECO:0000256" key="1">
    <source>
        <dbReference type="ARBA" id="ARBA00001232"/>
    </source>
</evidence>
<evidence type="ECO:0000256" key="10">
    <source>
        <dbReference type="HAMAP-Rule" id="MF_00019"/>
    </source>
</evidence>
<keyword evidence="11" id="KW-0012">Acyltransferase</keyword>
<comment type="pathway">
    <text evidence="10">Lipid metabolism; phospholipid metabolism.</text>
</comment>
<dbReference type="SUPFAM" id="SSF53659">
    <property type="entry name" value="Isocitrate/Isopropylmalate dehydrogenase-like"/>
    <property type="match status" value="1"/>
</dbReference>
<organism evidence="11 12">
    <name type="scientific">Harryflintia acetispora</name>
    <dbReference type="NCBI Taxonomy" id="1849041"/>
    <lineage>
        <taxon>Bacteria</taxon>
        <taxon>Bacillati</taxon>
        <taxon>Bacillota</taxon>
        <taxon>Clostridia</taxon>
        <taxon>Eubacteriales</taxon>
        <taxon>Oscillospiraceae</taxon>
        <taxon>Harryflintia</taxon>
    </lineage>
</organism>
<dbReference type="RefSeq" id="WP_132084063.1">
    <property type="nucleotide sequence ID" value="NZ_JADNAH010000001.1"/>
</dbReference>
<comment type="subunit">
    <text evidence="9 10">Homodimer. Probably interacts with PlsY.</text>
</comment>
<gene>
    <name evidence="10" type="primary">plsX</name>
    <name evidence="11" type="ORF">EDD78_102311</name>
</gene>
<name>A0A9X8Y989_9FIRM</name>
<dbReference type="HAMAP" id="MF_00019">
    <property type="entry name" value="PlsX"/>
    <property type="match status" value="1"/>
</dbReference>
<evidence type="ECO:0000256" key="9">
    <source>
        <dbReference type="ARBA" id="ARBA00046608"/>
    </source>
</evidence>
<dbReference type="NCBIfam" id="TIGR00182">
    <property type="entry name" value="plsX"/>
    <property type="match status" value="1"/>
</dbReference>
<evidence type="ECO:0000256" key="8">
    <source>
        <dbReference type="ARBA" id="ARBA00024069"/>
    </source>
</evidence>
<protein>
    <recommendedName>
        <fullName evidence="8 10">Phosphate acyltransferase</fullName>
        <ecNumber evidence="8 10">2.3.1.274</ecNumber>
    </recommendedName>
    <alternativeName>
        <fullName evidence="10">Acyl-ACP phosphotransacylase</fullName>
    </alternativeName>
    <alternativeName>
        <fullName evidence="10">Acyl-[acyl-carrier-protein]--phosphate acyltransferase</fullName>
    </alternativeName>
    <alternativeName>
        <fullName evidence="10">Phosphate-acyl-ACP acyltransferase</fullName>
    </alternativeName>
</protein>
<evidence type="ECO:0000313" key="12">
    <source>
        <dbReference type="Proteomes" id="UP000294682"/>
    </source>
</evidence>
<keyword evidence="3 10" id="KW-0444">Lipid biosynthesis</keyword>
<keyword evidence="7 10" id="KW-1208">Phospholipid metabolism</keyword>
<comment type="similarity">
    <text evidence="10">Belongs to the PlsX family.</text>
</comment>
<comment type="subcellular location">
    <subcellularLocation>
        <location evidence="10">Cytoplasm</location>
    </subcellularLocation>
    <text evidence="10">Associated with the membrane possibly through PlsY.</text>
</comment>
<accession>A0A9X8Y989</accession>
<dbReference type="GO" id="GO:0008654">
    <property type="term" value="P:phospholipid biosynthetic process"/>
    <property type="evidence" value="ECO:0007669"/>
    <property type="project" value="UniProtKB-KW"/>
</dbReference>
<comment type="catalytic activity">
    <reaction evidence="1 10">
        <text>a fatty acyl-[ACP] + phosphate = an acyl phosphate + holo-[ACP]</text>
        <dbReference type="Rhea" id="RHEA:42292"/>
        <dbReference type="Rhea" id="RHEA-COMP:9685"/>
        <dbReference type="Rhea" id="RHEA-COMP:14125"/>
        <dbReference type="ChEBI" id="CHEBI:43474"/>
        <dbReference type="ChEBI" id="CHEBI:59918"/>
        <dbReference type="ChEBI" id="CHEBI:64479"/>
        <dbReference type="ChEBI" id="CHEBI:138651"/>
        <dbReference type="EC" id="2.3.1.274"/>
    </reaction>
</comment>
<keyword evidence="4 10" id="KW-0808">Transferase</keyword>
<evidence type="ECO:0000256" key="7">
    <source>
        <dbReference type="ARBA" id="ARBA00023264"/>
    </source>
</evidence>
<reference evidence="11 12" key="1">
    <citation type="submission" date="2019-03" db="EMBL/GenBank/DDBJ databases">
        <title>Genomic Encyclopedia of Type Strains, Phase IV (KMG-IV): sequencing the most valuable type-strain genomes for metagenomic binning, comparative biology and taxonomic classification.</title>
        <authorList>
            <person name="Goeker M."/>
        </authorList>
    </citation>
    <scope>NUCLEOTIDE SEQUENCE [LARGE SCALE GENOMIC DNA]</scope>
    <source>
        <strain evidence="11 12">DSM 100433</strain>
    </source>
</reference>
<dbReference type="GO" id="GO:0043811">
    <property type="term" value="F:phosphate:acyl-[acyl carrier protein] acyltransferase activity"/>
    <property type="evidence" value="ECO:0007669"/>
    <property type="project" value="UniProtKB-UniRule"/>
</dbReference>
<keyword evidence="2 10" id="KW-0963">Cytoplasm</keyword>
<evidence type="ECO:0000313" key="11">
    <source>
        <dbReference type="EMBL" id="TCL44685.1"/>
    </source>
</evidence>
<keyword evidence="12" id="KW-1185">Reference proteome</keyword>
<sequence length="338" mass="36242">MRIVVDAFGGDNAPLEVLRGCAMAVSEYQDIEITLTGDEEKIRSCAAQNQIPLEKITVRHAPTVIPVEEEPSEIRRKYADCSMAVGLGLLASGEGDAFVSAGSTGALVMGASLFVKRIKGIKRAAIGTIMPTMQGLYLLLDGGANAECRPEMLLQFAIMGSAYMESVQGVKNPKVGLVNIGAEPNKGTDLQYEAYHLLQDAPINFTGNVEPRDIPAGVCDVVVADGFTGNVVLKLTEGVALSFAGEIKRMFYKNLKTKIAGLLMSSEVAAFKGKMDYAEHGGAPLMGIAKPVIKAHGSSNAKAFKNAIRQARDYAQNDVIHKIERSVAQIRQREKQSV</sequence>
<dbReference type="GO" id="GO:0006633">
    <property type="term" value="P:fatty acid biosynthetic process"/>
    <property type="evidence" value="ECO:0007669"/>
    <property type="project" value="UniProtKB-UniRule"/>
</dbReference>
<evidence type="ECO:0000256" key="4">
    <source>
        <dbReference type="ARBA" id="ARBA00022679"/>
    </source>
</evidence>
<dbReference type="AlphaFoldDB" id="A0A9X8Y989"/>
<dbReference type="GO" id="GO:0005737">
    <property type="term" value="C:cytoplasm"/>
    <property type="evidence" value="ECO:0007669"/>
    <property type="project" value="UniProtKB-SubCell"/>
</dbReference>
<comment type="caution">
    <text evidence="11">The sequence shown here is derived from an EMBL/GenBank/DDBJ whole genome shotgun (WGS) entry which is preliminary data.</text>
</comment>
<keyword evidence="6 10" id="KW-0594">Phospholipid biosynthesis</keyword>
<dbReference type="Pfam" id="PF02504">
    <property type="entry name" value="FA_synthesis"/>
    <property type="match status" value="1"/>
</dbReference>
<dbReference type="PIRSF" id="PIRSF002465">
    <property type="entry name" value="Phsphlp_syn_PlsX"/>
    <property type="match status" value="1"/>
</dbReference>
<proteinExistence type="inferred from homology"/>
<dbReference type="EC" id="2.3.1.274" evidence="8 10"/>
<comment type="function">
    <text evidence="10">Catalyzes the reversible formation of acyl-phosphate (acyl-PO(4)) from acyl-[acyl-carrier-protein] (acyl-ACP). This enzyme utilizes acyl-ACP as fatty acyl donor, but not acyl-CoA.</text>
</comment>
<dbReference type="Gene3D" id="3.40.718.10">
    <property type="entry name" value="Isopropylmalate Dehydrogenase"/>
    <property type="match status" value="1"/>
</dbReference>
<dbReference type="InterPro" id="IPR003664">
    <property type="entry name" value="FA_synthesis"/>
</dbReference>
<dbReference type="InterPro" id="IPR012281">
    <property type="entry name" value="Phospholipid_synth_PlsX-like"/>
</dbReference>
<dbReference type="EMBL" id="SLUK01000002">
    <property type="protein sequence ID" value="TCL44685.1"/>
    <property type="molecule type" value="Genomic_DNA"/>
</dbReference>
<evidence type="ECO:0000256" key="2">
    <source>
        <dbReference type="ARBA" id="ARBA00022490"/>
    </source>
</evidence>
<dbReference type="PANTHER" id="PTHR30100">
    <property type="entry name" value="FATTY ACID/PHOSPHOLIPID SYNTHESIS PROTEIN PLSX"/>
    <property type="match status" value="1"/>
</dbReference>
<keyword evidence="5 10" id="KW-0443">Lipid metabolism</keyword>
<evidence type="ECO:0000256" key="6">
    <source>
        <dbReference type="ARBA" id="ARBA00023209"/>
    </source>
</evidence>
<dbReference type="Proteomes" id="UP000294682">
    <property type="component" value="Unassembled WGS sequence"/>
</dbReference>